<gene>
    <name evidence="2" type="ORF">SLU01_34830</name>
</gene>
<dbReference type="Gene3D" id="3.40.630.30">
    <property type="match status" value="1"/>
</dbReference>
<dbReference type="EMBL" id="BJYL01000063">
    <property type="protein sequence ID" value="GEN85171.1"/>
    <property type="molecule type" value="Genomic_DNA"/>
</dbReference>
<dbReference type="PROSITE" id="PS51186">
    <property type="entry name" value="GNAT"/>
    <property type="match status" value="1"/>
</dbReference>
<feature type="domain" description="N-acetyltransferase" evidence="1">
    <location>
        <begin position="157"/>
        <end position="297"/>
    </location>
</feature>
<protein>
    <submittedName>
        <fullName evidence="2">N-acetyltransferase</fullName>
    </submittedName>
</protein>
<organism evidence="2 3">
    <name type="scientific">Sporosarcina luteola</name>
    <dbReference type="NCBI Taxonomy" id="582850"/>
    <lineage>
        <taxon>Bacteria</taxon>
        <taxon>Bacillati</taxon>
        <taxon>Bacillota</taxon>
        <taxon>Bacilli</taxon>
        <taxon>Bacillales</taxon>
        <taxon>Caryophanaceae</taxon>
        <taxon>Sporosarcina</taxon>
    </lineage>
</organism>
<dbReference type="AlphaFoldDB" id="A0A511ZCM4"/>
<dbReference type="CDD" id="cd04301">
    <property type="entry name" value="NAT_SF"/>
    <property type="match status" value="1"/>
</dbReference>
<reference evidence="2 3" key="1">
    <citation type="submission" date="2019-07" db="EMBL/GenBank/DDBJ databases">
        <title>Whole genome shotgun sequence of Sporosarcina luteola NBRC 105378.</title>
        <authorList>
            <person name="Hosoyama A."/>
            <person name="Uohara A."/>
            <person name="Ohji S."/>
            <person name="Ichikawa N."/>
        </authorList>
    </citation>
    <scope>NUCLEOTIDE SEQUENCE [LARGE SCALE GENOMIC DNA]</scope>
    <source>
        <strain evidence="2 3">NBRC 105378</strain>
    </source>
</reference>
<accession>A0A511ZCM4</accession>
<dbReference type="RefSeq" id="WP_147060710.1">
    <property type="nucleotide sequence ID" value="NZ_BJYL01000063.1"/>
</dbReference>
<dbReference type="OrthoDB" id="87299at2"/>
<dbReference type="GO" id="GO:0004145">
    <property type="term" value="F:diamine N-acetyltransferase activity"/>
    <property type="evidence" value="ECO:0007669"/>
    <property type="project" value="TreeGrafter"/>
</dbReference>
<dbReference type="SUPFAM" id="SSF55729">
    <property type="entry name" value="Acyl-CoA N-acyltransferases (Nat)"/>
    <property type="match status" value="1"/>
</dbReference>
<keyword evidence="2" id="KW-0808">Transferase</keyword>
<proteinExistence type="predicted"/>
<name>A0A511ZCM4_9BACL</name>
<comment type="caution">
    <text evidence="2">The sequence shown here is derived from an EMBL/GenBank/DDBJ whole genome shotgun (WGS) entry which is preliminary data.</text>
</comment>
<evidence type="ECO:0000313" key="2">
    <source>
        <dbReference type="EMBL" id="GEN85171.1"/>
    </source>
</evidence>
<dbReference type="PANTHER" id="PTHR43415:SF6">
    <property type="entry name" value="SPERMIDINE N(1)-ACETYLTRANSFERASE"/>
    <property type="match status" value="1"/>
</dbReference>
<sequence>MKIIIESPRNTKDLAAYLAKMNTETSYHIGYCGEAKDEIYDTLTSDFSDIDLANSFMVAYEKEEIIGAIGLDIDLEDRSAEVWGPFVSEAFKQTDLVNGLWEKVTAHTSSQVDQYNFFLNLENIYAKEFAVSLKGEAKGEHTVLIARKSESKKVIDEGVVDYNSAYAEGFAELHGQAFPSTYYSAQTILSRLSEQNQLFITTSDEQLTGYVYIEAEPQHGEGSIEYIAVSNQFHRQGIGKKLLTFALDRLFTYEEIEEVSLCVDNENEKAIRLYQSAGFKVKHELVHVKIDKKAVAL</sequence>
<dbReference type="PANTHER" id="PTHR43415">
    <property type="entry name" value="SPERMIDINE N(1)-ACETYLTRANSFERASE"/>
    <property type="match status" value="1"/>
</dbReference>
<keyword evidence="3" id="KW-1185">Reference proteome</keyword>
<dbReference type="InterPro" id="IPR000182">
    <property type="entry name" value="GNAT_dom"/>
</dbReference>
<dbReference type="Pfam" id="PF00583">
    <property type="entry name" value="Acetyltransf_1"/>
    <property type="match status" value="1"/>
</dbReference>
<dbReference type="InterPro" id="IPR016181">
    <property type="entry name" value="Acyl_CoA_acyltransferase"/>
</dbReference>
<evidence type="ECO:0000313" key="3">
    <source>
        <dbReference type="Proteomes" id="UP000321901"/>
    </source>
</evidence>
<dbReference type="Proteomes" id="UP000321901">
    <property type="component" value="Unassembled WGS sequence"/>
</dbReference>
<evidence type="ECO:0000259" key="1">
    <source>
        <dbReference type="PROSITE" id="PS51186"/>
    </source>
</evidence>